<dbReference type="Proteomes" id="UP000293291">
    <property type="component" value="Unassembled WGS sequence"/>
</dbReference>
<dbReference type="PANTHER" id="PTHR43767:SF1">
    <property type="entry name" value="NONRIBOSOMAL PEPTIDE SYNTHASE PES1 (EUROFUNG)-RELATED"/>
    <property type="match status" value="1"/>
</dbReference>
<comment type="caution">
    <text evidence="3">The sequence shown here is derived from an EMBL/GenBank/DDBJ whole genome shotgun (WGS) entry which is preliminary data.</text>
</comment>
<proteinExistence type="predicted"/>
<dbReference type="GO" id="GO:0016878">
    <property type="term" value="F:acid-thiol ligase activity"/>
    <property type="evidence" value="ECO:0007669"/>
    <property type="project" value="UniProtKB-ARBA"/>
</dbReference>
<dbReference type="Gene3D" id="3.40.50.12780">
    <property type="entry name" value="N-terminal domain of ligase-like"/>
    <property type="match status" value="1"/>
</dbReference>
<protein>
    <submittedName>
        <fullName evidence="3">AMP-dependent synthetase</fullName>
    </submittedName>
</protein>
<dbReference type="SUPFAM" id="SSF56801">
    <property type="entry name" value="Acetyl-CoA synthetase-like"/>
    <property type="match status" value="1"/>
</dbReference>
<dbReference type="InterPro" id="IPR000873">
    <property type="entry name" value="AMP-dep_synth/lig_dom"/>
</dbReference>
<dbReference type="InterPro" id="IPR045851">
    <property type="entry name" value="AMP-bd_C_sf"/>
</dbReference>
<reference evidence="3 4" key="1">
    <citation type="submission" date="2019-01" db="EMBL/GenBank/DDBJ databases">
        <title>Novel species of Nocardioides.</title>
        <authorList>
            <person name="Liu Q."/>
            <person name="Xin Y.-H."/>
        </authorList>
    </citation>
    <scope>NUCLEOTIDE SEQUENCE [LARGE SCALE GENOMIC DNA]</scope>
    <source>
        <strain evidence="3 4">CGMCC 4.6875</strain>
    </source>
</reference>
<evidence type="ECO:0000313" key="4">
    <source>
        <dbReference type="Proteomes" id="UP000293291"/>
    </source>
</evidence>
<dbReference type="OrthoDB" id="9803968at2"/>
<evidence type="ECO:0000259" key="2">
    <source>
        <dbReference type="Pfam" id="PF13193"/>
    </source>
</evidence>
<organism evidence="3 4">
    <name type="scientific">Nocardioides ganghwensis</name>
    <dbReference type="NCBI Taxonomy" id="252230"/>
    <lineage>
        <taxon>Bacteria</taxon>
        <taxon>Bacillati</taxon>
        <taxon>Actinomycetota</taxon>
        <taxon>Actinomycetes</taxon>
        <taxon>Propionibacteriales</taxon>
        <taxon>Nocardioidaceae</taxon>
        <taxon>Nocardioides</taxon>
    </lineage>
</organism>
<evidence type="ECO:0000259" key="1">
    <source>
        <dbReference type="Pfam" id="PF00501"/>
    </source>
</evidence>
<dbReference type="Pfam" id="PF00501">
    <property type="entry name" value="AMP-binding"/>
    <property type="match status" value="1"/>
</dbReference>
<keyword evidence="4" id="KW-1185">Reference proteome</keyword>
<dbReference type="Gene3D" id="3.30.300.30">
    <property type="match status" value="1"/>
</dbReference>
<dbReference type="PANTHER" id="PTHR43767">
    <property type="entry name" value="LONG-CHAIN-FATTY-ACID--COA LIGASE"/>
    <property type="match status" value="1"/>
</dbReference>
<feature type="domain" description="AMP-binding enzyme C-terminal" evidence="2">
    <location>
        <begin position="249"/>
        <end position="316"/>
    </location>
</feature>
<evidence type="ECO:0000313" key="3">
    <source>
        <dbReference type="EMBL" id="RYB99684.1"/>
    </source>
</evidence>
<dbReference type="InterPro" id="IPR025110">
    <property type="entry name" value="AMP-bd_C"/>
</dbReference>
<dbReference type="AlphaFoldDB" id="A0A4Q2S919"/>
<dbReference type="EMBL" id="SDWU01000018">
    <property type="protein sequence ID" value="RYB99684.1"/>
    <property type="molecule type" value="Genomic_DNA"/>
</dbReference>
<accession>A0A4Q2S919</accession>
<dbReference type="InterPro" id="IPR042099">
    <property type="entry name" value="ANL_N_sf"/>
</dbReference>
<dbReference type="Pfam" id="PF13193">
    <property type="entry name" value="AMP-binding_C"/>
    <property type="match status" value="1"/>
</dbReference>
<sequence length="326" mass="34941">MRQLSRWLEADTPAPLLIETSGSTGRPKGVVVPRRAVLASVEASARRLGESGRWLLALPSSYVAGVQVIVRSLVAGHEPYVVDGLDIGRAAAADHSDTPTFVSLVPTQLHRILGNPEQVAALARCHTVLVGGGGLDADLRRRAEEQGVSLVATYGSSETAGGCVYDGVPLDGVGVTLGEEGRVRIAGPTLFSHYHDDPELTAATVVDGWFLTSDAGRFDEDGRLRITGRIDDVVISGGVKIPLATVAARLRAHCLVEEAEVFGVPDPEWGQRLVAVLVGSVPDAELRDWISMEHPRSWAPREFRRVERLPLLPNGKVDRLAIRTGL</sequence>
<name>A0A4Q2S919_9ACTN</name>
<gene>
    <name evidence="3" type="ORF">EUA07_15750</name>
</gene>
<feature type="domain" description="AMP-dependent synthetase/ligase" evidence="1">
    <location>
        <begin position="17"/>
        <end position="171"/>
    </location>
</feature>
<dbReference type="InterPro" id="IPR050237">
    <property type="entry name" value="ATP-dep_AMP-bd_enzyme"/>
</dbReference>